<sequence>MPDTPFFLQAKLNAYNISDTAYRLNWAKSRSHGYDMRADAIPIKAAKASQIISSDYKYKEAYRKQQGHFVGTVNLADDIKMKHSTDMTKLWSDLEYKKSYEKEKGKIHLPFDMLDLLAAKKCQQQLSDLNYRSILHNWTCLPNEIGNVHAKIANELQSDNVYKADLEWSRGIGWLPTGSPDMQRAQTASDILSDKKYRQHLDTLKFTSIVDDPTLVQAKINSQNIDHKLYTQAWNKQKNVIHLMPDAPLFQMARTNALNISQKAYRQKWEESRQRGYDLRVDSIPLQAAKASRDIVSNYKYKQAYEKQKGQYIGTRIPEDDLKLFHSLSLSKIQSGLGYKKDYEAQKAHLNIPVDMLGLTYAKKCQKQLSDLEYKSIPHEWTCLPDQTSVVFAKNAYELQSDALYKADLDWLRGIGWANMDSPDMQKAQRASEILSENKYRQHPDTLKFTVVLDSPDLVQAKLNAHNASDRMYKKEWEKMKTQFHMMPDTPYFLQAKINSELISDRLYRKKWAESRGQGYDMKTDAIPIKAAKASRILSSDFKYKELHLKQRGHHIGAQHLEDDAKIVHCVKMARLKSDREYKKEYESQKINVTIPVDTLDIVQAKKCQQLLTDVTYRDYPRTWSNFPNRPEMLFARYAYDQQSDIIYKDDLNWMKGLGCIVCDTPEYVRARDANTYQSNEKYRSEAKAQLGQFTVITDTPVYVTAQQSASQLSDINYKKAYNLGKGHYTSVLDSLNNLHVAQLQKLFSNVRT</sequence>
<dbReference type="GeneTree" id="ENSGT00940000154533"/>
<dbReference type="InterPro" id="IPR013998">
    <property type="entry name" value="Nebulin-like"/>
</dbReference>
<protein>
    <recommendedName>
        <fullName evidence="5">Nebulin</fullName>
    </recommendedName>
</protein>
<name>A0A8C4RBS7_EPTBU</name>
<evidence type="ECO:0000256" key="2">
    <source>
        <dbReference type="ARBA" id="ARBA00023203"/>
    </source>
</evidence>
<dbReference type="PANTHER" id="PTHR11039:SF64">
    <property type="entry name" value="NEBULIN-RELATED-ANCHORING PROTEIN-LIKE"/>
    <property type="match status" value="1"/>
</dbReference>
<dbReference type="PROSITE" id="PS51216">
    <property type="entry name" value="NEBULIN"/>
    <property type="match status" value="17"/>
</dbReference>
<dbReference type="SMART" id="SM00227">
    <property type="entry name" value="NEBU"/>
    <property type="match status" value="21"/>
</dbReference>
<dbReference type="GO" id="GO:0071691">
    <property type="term" value="P:cardiac muscle thin filament assembly"/>
    <property type="evidence" value="ECO:0007669"/>
    <property type="project" value="TreeGrafter"/>
</dbReference>
<proteinExistence type="predicted"/>
<evidence type="ECO:0000313" key="3">
    <source>
        <dbReference type="Ensembl" id="ENSEBUP00000026421.1"/>
    </source>
</evidence>
<evidence type="ECO:0008006" key="5">
    <source>
        <dbReference type="Google" id="ProtNLM"/>
    </source>
</evidence>
<dbReference type="InterPro" id="IPR000900">
    <property type="entry name" value="Nebulin_repeat"/>
</dbReference>
<evidence type="ECO:0000313" key="4">
    <source>
        <dbReference type="Proteomes" id="UP000694388"/>
    </source>
</evidence>
<dbReference type="PANTHER" id="PTHR11039">
    <property type="entry name" value="NEBULIN"/>
    <property type="match status" value="1"/>
</dbReference>
<dbReference type="GO" id="GO:0030018">
    <property type="term" value="C:Z disc"/>
    <property type="evidence" value="ECO:0007669"/>
    <property type="project" value="InterPro"/>
</dbReference>
<organism evidence="3 4">
    <name type="scientific">Eptatretus burgeri</name>
    <name type="common">Inshore hagfish</name>
    <dbReference type="NCBI Taxonomy" id="7764"/>
    <lineage>
        <taxon>Eukaryota</taxon>
        <taxon>Metazoa</taxon>
        <taxon>Chordata</taxon>
        <taxon>Craniata</taxon>
        <taxon>Vertebrata</taxon>
        <taxon>Cyclostomata</taxon>
        <taxon>Myxini</taxon>
        <taxon>Myxiniformes</taxon>
        <taxon>Myxinidae</taxon>
        <taxon>Eptatretinae</taxon>
        <taxon>Eptatretus</taxon>
    </lineage>
</organism>
<keyword evidence="2" id="KW-0009">Actin-binding</keyword>
<reference evidence="3" key="1">
    <citation type="submission" date="2025-08" db="UniProtKB">
        <authorList>
            <consortium name="Ensembl"/>
        </authorList>
    </citation>
    <scope>IDENTIFICATION</scope>
</reference>
<dbReference type="PROSITE" id="PS50890">
    <property type="entry name" value="PUA"/>
    <property type="match status" value="1"/>
</dbReference>
<dbReference type="OMA" id="NQITNEX"/>
<dbReference type="GO" id="GO:0051015">
    <property type="term" value="F:actin filament binding"/>
    <property type="evidence" value="ECO:0007669"/>
    <property type="project" value="InterPro"/>
</dbReference>
<keyword evidence="4" id="KW-1185">Reference proteome</keyword>
<dbReference type="Ensembl" id="ENSEBUT00000026997.1">
    <property type="protein sequence ID" value="ENSEBUP00000026421.1"/>
    <property type="gene ID" value="ENSEBUG00000016273.1"/>
</dbReference>
<dbReference type="Proteomes" id="UP000694388">
    <property type="component" value="Unplaced"/>
</dbReference>
<dbReference type="PRINTS" id="PR00510">
    <property type="entry name" value="NEBULIN"/>
</dbReference>
<accession>A0A8C4RBS7</accession>
<keyword evidence="1" id="KW-0677">Repeat</keyword>
<dbReference type="Pfam" id="PF00880">
    <property type="entry name" value="Nebulin"/>
    <property type="match status" value="12"/>
</dbReference>
<dbReference type="AlphaFoldDB" id="A0A8C4RBS7"/>
<evidence type="ECO:0000256" key="1">
    <source>
        <dbReference type="ARBA" id="ARBA00022737"/>
    </source>
</evidence>
<reference evidence="3" key="2">
    <citation type="submission" date="2025-09" db="UniProtKB">
        <authorList>
            <consortium name="Ensembl"/>
        </authorList>
    </citation>
    <scope>IDENTIFICATION</scope>
</reference>
<dbReference type="InterPro" id="IPR055297">
    <property type="entry name" value="NEBU/NEBL"/>
</dbReference>